<dbReference type="CDD" id="cd02440">
    <property type="entry name" value="AdoMet_MTases"/>
    <property type="match status" value="1"/>
</dbReference>
<proteinExistence type="predicted"/>
<dbReference type="Pfam" id="PF13489">
    <property type="entry name" value="Methyltransf_23"/>
    <property type="match status" value="1"/>
</dbReference>
<keyword evidence="1" id="KW-0808">Transferase</keyword>
<dbReference type="Gene3D" id="3.40.50.150">
    <property type="entry name" value="Vaccinia Virus protein VP39"/>
    <property type="match status" value="1"/>
</dbReference>
<keyword evidence="1" id="KW-0489">Methyltransferase</keyword>
<dbReference type="Proteomes" id="UP001212123">
    <property type="component" value="Unassembled WGS sequence"/>
</dbReference>
<evidence type="ECO:0000313" key="2">
    <source>
        <dbReference type="Proteomes" id="UP001212123"/>
    </source>
</evidence>
<organism evidence="1 2">
    <name type="scientific">Dolichospermum circinale CS-537/01</name>
    <dbReference type="NCBI Taxonomy" id="3021739"/>
    <lineage>
        <taxon>Bacteria</taxon>
        <taxon>Bacillati</taxon>
        <taxon>Cyanobacteriota</taxon>
        <taxon>Cyanophyceae</taxon>
        <taxon>Nostocales</taxon>
        <taxon>Aphanizomenonaceae</taxon>
        <taxon>Dolichospermum</taxon>
        <taxon>Dolichospermum circinale</taxon>
    </lineage>
</organism>
<dbReference type="PANTHER" id="PTHR43591">
    <property type="entry name" value="METHYLTRANSFERASE"/>
    <property type="match status" value="1"/>
</dbReference>
<name>A0ABT5A212_9CYAN</name>
<gene>
    <name evidence="1" type="ORF">PN492_05255</name>
</gene>
<protein>
    <submittedName>
        <fullName evidence="1">Methyltransferase domain-containing protein</fullName>
    </submittedName>
</protein>
<dbReference type="InterPro" id="IPR029063">
    <property type="entry name" value="SAM-dependent_MTases_sf"/>
</dbReference>
<comment type="caution">
    <text evidence="1">The sequence shown here is derived from an EMBL/GenBank/DDBJ whole genome shotgun (WGS) entry which is preliminary data.</text>
</comment>
<reference evidence="1 2" key="1">
    <citation type="submission" date="2023-01" db="EMBL/GenBank/DDBJ databases">
        <title>Genomes from the Australian National Cyanobacteria Reference Collection.</title>
        <authorList>
            <person name="Willis A."/>
            <person name="Lee E.M.F."/>
        </authorList>
    </citation>
    <scope>NUCLEOTIDE SEQUENCE [LARGE SCALE GENOMIC DNA]</scope>
    <source>
        <strain evidence="1 2">CS-537/01</strain>
    </source>
</reference>
<accession>A0ABT5A212</accession>
<dbReference type="GO" id="GO:0008168">
    <property type="term" value="F:methyltransferase activity"/>
    <property type="evidence" value="ECO:0007669"/>
    <property type="project" value="UniProtKB-KW"/>
</dbReference>
<keyword evidence="2" id="KW-1185">Reference proteome</keyword>
<dbReference type="EMBL" id="JAQMTU010000031">
    <property type="protein sequence ID" value="MDB9485958.1"/>
    <property type="molecule type" value="Genomic_DNA"/>
</dbReference>
<dbReference type="SUPFAM" id="SSF53335">
    <property type="entry name" value="S-adenosyl-L-methionine-dependent methyltransferases"/>
    <property type="match status" value="1"/>
</dbReference>
<sequence>MIENNNPEINVDELMEKIRQEILSRQGYSSATSTNNNTDASYLTSNIGSRIGYIESLLKNAESRAYIRTKWPEKLNRFPFNLISKLQTLILKGINFLFKDQREVNFNLILSLKECLMINHQLTEEIKTLKSQIDDCLITGDTHFQGINERLNILDNSIQKLGKQIVAVDTRFQGVNDNLNIVDNSIQQLDQQIVAVDTRFQGMNERHLRNDSYIKNDLMQQKRLISLFLEEARQRLPEPFNQEQLQTFVSENEHLLDALYLAFEDHFRGTREDIFNRLKVYLPLIEKANVGTPEAPILDVGCGRGEWLELLRESGYTARGLDINRVMIEQCQARGLEVIAGDVIDYLASLPDNSLGAVTGFHIIEHLPFKMLMRLFSETVRVIKPQGLVIFETPNPDNVLVGSNTFYLDPTHINPLPSPTIKFMAETCGLYNTQIITLHPYPENAKINGQGVAERFNDLFYGPQDYAVVGYKHE</sequence>
<dbReference type="GO" id="GO:0032259">
    <property type="term" value="P:methylation"/>
    <property type="evidence" value="ECO:0007669"/>
    <property type="project" value="UniProtKB-KW"/>
</dbReference>
<evidence type="ECO:0000313" key="1">
    <source>
        <dbReference type="EMBL" id="MDB9485958.1"/>
    </source>
</evidence>